<dbReference type="Proteomes" id="UP000215595">
    <property type="component" value="Unassembled WGS sequence"/>
</dbReference>
<keyword evidence="1" id="KW-0805">Transcription regulation</keyword>
<evidence type="ECO:0000256" key="4">
    <source>
        <dbReference type="SAM" id="Coils"/>
    </source>
</evidence>
<evidence type="ECO:0000256" key="3">
    <source>
        <dbReference type="ARBA" id="ARBA00023163"/>
    </source>
</evidence>
<dbReference type="EMBL" id="NCEB01000033">
    <property type="protein sequence ID" value="OYX31318.1"/>
    <property type="molecule type" value="Genomic_DNA"/>
</dbReference>
<name>A0A258FH03_9CAUL</name>
<dbReference type="InterPro" id="IPR000551">
    <property type="entry name" value="MerR-type_HTH_dom"/>
</dbReference>
<evidence type="ECO:0000313" key="7">
    <source>
        <dbReference type="Proteomes" id="UP000215595"/>
    </source>
</evidence>
<evidence type="ECO:0000259" key="5">
    <source>
        <dbReference type="PROSITE" id="PS50937"/>
    </source>
</evidence>
<comment type="caution">
    <text evidence="6">The sequence shown here is derived from an EMBL/GenBank/DDBJ whole genome shotgun (WGS) entry which is preliminary data.</text>
</comment>
<dbReference type="PRINTS" id="PR00040">
    <property type="entry name" value="HTHMERR"/>
</dbReference>
<dbReference type="CDD" id="cd04785">
    <property type="entry name" value="HTH_CadR-PbrR-like"/>
    <property type="match status" value="1"/>
</dbReference>
<dbReference type="PANTHER" id="PTHR30204">
    <property type="entry name" value="REDOX-CYCLING DRUG-SENSING TRANSCRIPTIONAL ACTIVATOR SOXR"/>
    <property type="match status" value="1"/>
</dbReference>
<feature type="coiled-coil region" evidence="4">
    <location>
        <begin position="85"/>
        <end position="115"/>
    </location>
</feature>
<dbReference type="InterPro" id="IPR009061">
    <property type="entry name" value="DNA-bd_dom_put_sf"/>
</dbReference>
<dbReference type="SUPFAM" id="SSF46955">
    <property type="entry name" value="Putative DNA-binding domain"/>
    <property type="match status" value="1"/>
</dbReference>
<reference evidence="6 7" key="1">
    <citation type="submission" date="2017-03" db="EMBL/GenBank/DDBJ databases">
        <title>Lifting the veil on microbial sulfur biogeochemistry in mining wastewaters.</title>
        <authorList>
            <person name="Kantor R.S."/>
            <person name="Colenbrander Nelson T."/>
            <person name="Marshall S."/>
            <person name="Bennett D."/>
            <person name="Apte S."/>
            <person name="Camacho D."/>
            <person name="Thomas B.C."/>
            <person name="Warren L.A."/>
            <person name="Banfield J.F."/>
        </authorList>
    </citation>
    <scope>NUCLEOTIDE SEQUENCE [LARGE SCALE GENOMIC DNA]</scope>
    <source>
        <strain evidence="6">32-69-9</strain>
    </source>
</reference>
<keyword evidence="2" id="KW-0238">DNA-binding</keyword>
<accession>A0A258FH03</accession>
<evidence type="ECO:0000256" key="2">
    <source>
        <dbReference type="ARBA" id="ARBA00023125"/>
    </source>
</evidence>
<dbReference type="PANTHER" id="PTHR30204:SF94">
    <property type="entry name" value="HEAVY METAL-DEPENDENT TRANSCRIPTIONAL REGULATOR HI_0293-RELATED"/>
    <property type="match status" value="1"/>
</dbReference>
<protein>
    <submittedName>
        <fullName evidence="6">MerR family transcriptional regulator</fullName>
    </submittedName>
</protein>
<keyword evidence="4" id="KW-0175">Coiled coil</keyword>
<dbReference type="PROSITE" id="PS50937">
    <property type="entry name" value="HTH_MERR_2"/>
    <property type="match status" value="1"/>
</dbReference>
<dbReference type="AlphaFoldDB" id="A0A258FH03"/>
<dbReference type="InterPro" id="IPR047057">
    <property type="entry name" value="MerR_fam"/>
</dbReference>
<dbReference type="Pfam" id="PF13411">
    <property type="entry name" value="MerR_1"/>
    <property type="match status" value="1"/>
</dbReference>
<keyword evidence="3" id="KW-0804">Transcription</keyword>
<organism evidence="6 7">
    <name type="scientific">Brevundimonas subvibrioides</name>
    <dbReference type="NCBI Taxonomy" id="74313"/>
    <lineage>
        <taxon>Bacteria</taxon>
        <taxon>Pseudomonadati</taxon>
        <taxon>Pseudomonadota</taxon>
        <taxon>Alphaproteobacteria</taxon>
        <taxon>Caulobacterales</taxon>
        <taxon>Caulobacteraceae</taxon>
        <taxon>Brevundimonas</taxon>
    </lineage>
</organism>
<gene>
    <name evidence="6" type="ORF">B7Z01_12835</name>
</gene>
<feature type="domain" description="HTH merR-type" evidence="5">
    <location>
        <begin position="4"/>
        <end position="73"/>
    </location>
</feature>
<dbReference type="Gene3D" id="1.10.1660.10">
    <property type="match status" value="1"/>
</dbReference>
<dbReference type="GO" id="GO:0003677">
    <property type="term" value="F:DNA binding"/>
    <property type="evidence" value="ECO:0007669"/>
    <property type="project" value="UniProtKB-KW"/>
</dbReference>
<evidence type="ECO:0000256" key="1">
    <source>
        <dbReference type="ARBA" id="ARBA00023015"/>
    </source>
</evidence>
<sequence length="148" mass="16242">MDHALSIGTLAKRSGTTPPTIRYYEEIGLVRRAARRDGGHRTYGDADLKRLTFIRRCRELGFPIDQVRSLVDLLENGDRSCLDARVLARRNLEDVQTKLSELKALEADLAKLVNDCDAACVGGPGPDCVILEDLTQTRARSCCGPTAA</sequence>
<dbReference type="GO" id="GO:0003700">
    <property type="term" value="F:DNA-binding transcription factor activity"/>
    <property type="evidence" value="ECO:0007669"/>
    <property type="project" value="InterPro"/>
</dbReference>
<dbReference type="SMART" id="SM00422">
    <property type="entry name" value="HTH_MERR"/>
    <property type="match status" value="1"/>
</dbReference>
<proteinExistence type="predicted"/>
<evidence type="ECO:0000313" key="6">
    <source>
        <dbReference type="EMBL" id="OYX31318.1"/>
    </source>
</evidence>